<dbReference type="PROSITE" id="PS51892">
    <property type="entry name" value="SUBTILASE"/>
    <property type="match status" value="1"/>
</dbReference>
<comment type="caution">
    <text evidence="7">The sequence shown here is derived from an EMBL/GenBank/DDBJ whole genome shotgun (WGS) entry which is preliminary data.</text>
</comment>
<dbReference type="EMBL" id="DVHN01000193">
    <property type="protein sequence ID" value="HIR89980.1"/>
    <property type="molecule type" value="Genomic_DNA"/>
</dbReference>
<dbReference type="InterPro" id="IPR050131">
    <property type="entry name" value="Peptidase_S8_subtilisin-like"/>
</dbReference>
<keyword evidence="4" id="KW-0720">Serine protease</keyword>
<dbReference type="GO" id="GO:0004252">
    <property type="term" value="F:serine-type endopeptidase activity"/>
    <property type="evidence" value="ECO:0007669"/>
    <property type="project" value="InterPro"/>
</dbReference>
<feature type="domain" description="Peptidase S8/S53" evidence="6">
    <location>
        <begin position="227"/>
        <end position="334"/>
    </location>
</feature>
<dbReference type="Gene3D" id="3.40.50.200">
    <property type="entry name" value="Peptidase S8/S53 domain"/>
    <property type="match status" value="1"/>
</dbReference>
<evidence type="ECO:0000256" key="2">
    <source>
        <dbReference type="ARBA" id="ARBA00022670"/>
    </source>
</evidence>
<dbReference type="PANTHER" id="PTHR43806">
    <property type="entry name" value="PEPTIDASE S8"/>
    <property type="match status" value="1"/>
</dbReference>
<dbReference type="PROSITE" id="PS00138">
    <property type="entry name" value="SUBTILASE_SER"/>
    <property type="match status" value="1"/>
</dbReference>
<evidence type="ECO:0000256" key="3">
    <source>
        <dbReference type="ARBA" id="ARBA00022801"/>
    </source>
</evidence>
<protein>
    <submittedName>
        <fullName evidence="7">S8 family peptidase</fullName>
    </submittedName>
</protein>
<evidence type="ECO:0000256" key="4">
    <source>
        <dbReference type="ARBA" id="ARBA00022825"/>
    </source>
</evidence>
<reference evidence="7" key="1">
    <citation type="submission" date="2020-10" db="EMBL/GenBank/DDBJ databases">
        <authorList>
            <person name="Gilroy R."/>
        </authorList>
    </citation>
    <scope>NUCLEOTIDE SEQUENCE</scope>
    <source>
        <strain evidence="7">ChiW13-3771</strain>
    </source>
</reference>
<dbReference type="Pfam" id="PF00082">
    <property type="entry name" value="Peptidase_S8"/>
    <property type="match status" value="1"/>
</dbReference>
<keyword evidence="2" id="KW-0645">Protease</keyword>
<evidence type="ECO:0000259" key="6">
    <source>
        <dbReference type="Pfam" id="PF00082"/>
    </source>
</evidence>
<gene>
    <name evidence="7" type="ORF">IAC96_13630</name>
</gene>
<proteinExistence type="inferred from homology"/>
<comment type="caution">
    <text evidence="5">Lacks conserved residue(s) required for the propagation of feature annotation.</text>
</comment>
<dbReference type="AlphaFoldDB" id="A0A9D1EGY0"/>
<organism evidence="7 8">
    <name type="scientific">Candidatus Fimimorpha faecalis</name>
    <dbReference type="NCBI Taxonomy" id="2840824"/>
    <lineage>
        <taxon>Bacteria</taxon>
        <taxon>Bacillati</taxon>
        <taxon>Bacillota</taxon>
        <taxon>Clostridia</taxon>
        <taxon>Eubacteriales</taxon>
        <taxon>Candidatus Fimimorpha</taxon>
    </lineage>
</organism>
<comment type="similarity">
    <text evidence="1 5">Belongs to the peptidase S8 family.</text>
</comment>
<evidence type="ECO:0000313" key="8">
    <source>
        <dbReference type="Proteomes" id="UP000824201"/>
    </source>
</evidence>
<evidence type="ECO:0000256" key="1">
    <source>
        <dbReference type="ARBA" id="ARBA00011073"/>
    </source>
</evidence>
<accession>A0A9D1EGY0</accession>
<feature type="non-terminal residue" evidence="7">
    <location>
        <position position="1"/>
    </location>
</feature>
<dbReference type="PANTHER" id="PTHR43806:SF65">
    <property type="entry name" value="SERINE PROTEASE APRX"/>
    <property type="match status" value="1"/>
</dbReference>
<sequence>GIAFDASLVIVKLGTPLLNSFPRTTQLMQGVNYCIQKSLDLQMPLVLNLSFGNNYGSHDGTALLESYLNQVANIGKTTICIGSGNEASAALHASGILTNGKEENIMLSVGPYEPNLNIQIWKSYVDQFDISLRSPSGTMVGPFQQILGTQRFRIGQTSLFLYYGEPNPYSQAQEIYLEFLPINDYIDSGIWYINLLPRNIVTTTTNYHLWLPGGGVLNGSTRFLQPTPDTTLTTPSTASVPITVGAYNSLLGTYADFSGRGYTRTNQIKPDLVAPGVNITAPVAPDGYGSFSGTSFATPIVSGSAALMMEWGIINGNDPFLYGEKLKSYLLRGALPLAGETVYPSPRLGYGKLCLENSFPNQ</sequence>
<dbReference type="CDD" id="cd07478">
    <property type="entry name" value="Peptidases_S8_CspA-like"/>
    <property type="match status" value="1"/>
</dbReference>
<dbReference type="InterPro" id="IPR000209">
    <property type="entry name" value="Peptidase_S8/S53_dom"/>
</dbReference>
<dbReference type="InterPro" id="IPR023828">
    <property type="entry name" value="Peptidase_S8_Ser-AS"/>
</dbReference>
<dbReference type="SUPFAM" id="SSF52743">
    <property type="entry name" value="Subtilisin-like"/>
    <property type="match status" value="1"/>
</dbReference>
<evidence type="ECO:0000256" key="5">
    <source>
        <dbReference type="PROSITE-ProRule" id="PRU01240"/>
    </source>
</evidence>
<dbReference type="Gene3D" id="2.60.120.1290">
    <property type="match status" value="1"/>
</dbReference>
<dbReference type="GO" id="GO:0006508">
    <property type="term" value="P:proteolysis"/>
    <property type="evidence" value="ECO:0007669"/>
    <property type="project" value="UniProtKB-KW"/>
</dbReference>
<dbReference type="InterPro" id="IPR034045">
    <property type="entry name" value="Pep_S8_CspA-like"/>
</dbReference>
<name>A0A9D1EGY0_9FIRM</name>
<evidence type="ECO:0000313" key="7">
    <source>
        <dbReference type="EMBL" id="HIR89980.1"/>
    </source>
</evidence>
<reference evidence="7" key="2">
    <citation type="journal article" date="2021" name="PeerJ">
        <title>Extensive microbial diversity within the chicken gut microbiome revealed by metagenomics and culture.</title>
        <authorList>
            <person name="Gilroy R."/>
            <person name="Ravi A."/>
            <person name="Getino M."/>
            <person name="Pursley I."/>
            <person name="Horton D.L."/>
            <person name="Alikhan N.F."/>
            <person name="Baker D."/>
            <person name="Gharbi K."/>
            <person name="Hall N."/>
            <person name="Watson M."/>
            <person name="Adriaenssens E.M."/>
            <person name="Foster-Nyarko E."/>
            <person name="Jarju S."/>
            <person name="Secka A."/>
            <person name="Antonio M."/>
            <person name="Oren A."/>
            <person name="Chaudhuri R.R."/>
            <person name="La Ragione R."/>
            <person name="Hildebrand F."/>
            <person name="Pallen M.J."/>
        </authorList>
    </citation>
    <scope>NUCLEOTIDE SEQUENCE</scope>
    <source>
        <strain evidence="7">ChiW13-3771</strain>
    </source>
</reference>
<dbReference type="Proteomes" id="UP000824201">
    <property type="component" value="Unassembled WGS sequence"/>
</dbReference>
<keyword evidence="3" id="KW-0378">Hydrolase</keyword>
<dbReference type="InterPro" id="IPR036852">
    <property type="entry name" value="Peptidase_S8/S53_dom_sf"/>
</dbReference>